<sequence>MDRLLKSCTMTHALASAQKLHLNARELNPKITLKKVQDWLNSHSNVQRFQEQKPVFQQFRIASSISDPLFSNKTPRTWMSEL</sequence>
<organism evidence="1 2">
    <name type="scientific">Phytophthora palmivora</name>
    <dbReference type="NCBI Taxonomy" id="4796"/>
    <lineage>
        <taxon>Eukaryota</taxon>
        <taxon>Sar</taxon>
        <taxon>Stramenopiles</taxon>
        <taxon>Oomycota</taxon>
        <taxon>Peronosporomycetes</taxon>
        <taxon>Peronosporales</taxon>
        <taxon>Peronosporaceae</taxon>
        <taxon>Phytophthora</taxon>
    </lineage>
</organism>
<dbReference type="Proteomes" id="UP000237271">
    <property type="component" value="Unassembled WGS sequence"/>
</dbReference>
<proteinExistence type="predicted"/>
<dbReference type="AlphaFoldDB" id="A0A2P4WYJ9"/>
<keyword evidence="2" id="KW-1185">Reference proteome</keyword>
<evidence type="ECO:0000313" key="2">
    <source>
        <dbReference type="Proteomes" id="UP000237271"/>
    </source>
</evidence>
<reference evidence="1 2" key="1">
    <citation type="journal article" date="2017" name="Genome Biol. Evol.">
        <title>Phytophthora megakarya and P. palmivora, closely related causal agents of cacao black pod rot, underwent increases in genome sizes and gene numbers by different mechanisms.</title>
        <authorList>
            <person name="Ali S.S."/>
            <person name="Shao J."/>
            <person name="Lary D.J."/>
            <person name="Kronmiller B."/>
            <person name="Shen D."/>
            <person name="Strem M.D."/>
            <person name="Amoako-Attah I."/>
            <person name="Akrofi A.Y."/>
            <person name="Begoude B.A."/>
            <person name="Ten Hoopen G.M."/>
            <person name="Coulibaly K."/>
            <person name="Kebe B.I."/>
            <person name="Melnick R.L."/>
            <person name="Guiltinan M.J."/>
            <person name="Tyler B.M."/>
            <person name="Meinhardt L.W."/>
            <person name="Bailey B.A."/>
        </authorList>
    </citation>
    <scope>NUCLEOTIDE SEQUENCE [LARGE SCALE GENOMIC DNA]</scope>
    <source>
        <strain evidence="2">sbr112.9</strain>
    </source>
</reference>
<comment type="caution">
    <text evidence="1">The sequence shown here is derived from an EMBL/GenBank/DDBJ whole genome shotgun (WGS) entry which is preliminary data.</text>
</comment>
<accession>A0A2P4WYJ9</accession>
<name>A0A2P4WYJ9_9STRA</name>
<evidence type="ECO:0000313" key="1">
    <source>
        <dbReference type="EMBL" id="POM58374.1"/>
    </source>
</evidence>
<dbReference type="EMBL" id="NCKW01020261">
    <property type="protein sequence ID" value="POM58374.1"/>
    <property type="molecule type" value="Genomic_DNA"/>
</dbReference>
<gene>
    <name evidence="1" type="ORF">PHPALM_36981</name>
</gene>
<protein>
    <submittedName>
        <fullName evidence="1">Uncharacterized protein</fullName>
    </submittedName>
</protein>